<accession>A0AC35G0U2</accession>
<evidence type="ECO:0000313" key="1">
    <source>
        <dbReference type="Proteomes" id="UP000887580"/>
    </source>
</evidence>
<dbReference type="WBParaSite" id="PS1159_v2.g22749.t2">
    <property type="protein sequence ID" value="PS1159_v2.g22749.t2"/>
    <property type="gene ID" value="PS1159_v2.g22749"/>
</dbReference>
<evidence type="ECO:0000313" key="2">
    <source>
        <dbReference type="WBParaSite" id="PS1159_v2.g22749.t2"/>
    </source>
</evidence>
<organism evidence="1 2">
    <name type="scientific">Panagrolaimus sp. PS1159</name>
    <dbReference type="NCBI Taxonomy" id="55785"/>
    <lineage>
        <taxon>Eukaryota</taxon>
        <taxon>Metazoa</taxon>
        <taxon>Ecdysozoa</taxon>
        <taxon>Nematoda</taxon>
        <taxon>Chromadorea</taxon>
        <taxon>Rhabditida</taxon>
        <taxon>Tylenchina</taxon>
        <taxon>Panagrolaimomorpha</taxon>
        <taxon>Panagrolaimoidea</taxon>
        <taxon>Panagrolaimidae</taxon>
        <taxon>Panagrolaimus</taxon>
    </lineage>
</organism>
<name>A0AC35G0U2_9BILA</name>
<reference evidence="2" key="1">
    <citation type="submission" date="2022-11" db="UniProtKB">
        <authorList>
            <consortium name="WormBaseParasite"/>
        </authorList>
    </citation>
    <scope>IDENTIFICATION</scope>
</reference>
<sequence>MTISYNLDVSSSSSWTFLRVIFRWRGSVWKSVFQELITWTICYSIGSLVYRYLLAEHQQIQFAALAHYMDERMEYIPLTFLLGFFVTIVVDRWKNIFANIGFVDNVAFYIANYVIGNDDETRIAKRNIVRYLCLTQVLVLRDISIKVRKRFPNLDAVVDAVRKRFPNLDAVVDAGFMQPHEKEIMDKIDNDFSKYWVPINWIFAICVDLRLKGKIAADVLLNGVLNEVKTFHINLRTLCNYDWVPVPLAYPQVVFLAVRVYFLICIVSRQYIINDEADNKAKIDLYIPFMTQLQLIFYMGWLKVAEALLNPFGEDDDDLECNYIIDRNITIALSMVDQTSTDIPEQIRDAFHAGDKPFYSEEAADMPVHALVGSAARQGVEHEKEKVKMVPRNNTTDAEATNDSTSSLKFSNSNNLSKRLKDRFSSRKRSQSLSMHGLESGNAQNNFKYSSSTPVSPVDPVNHHLETVREEDTTSQKSTKSSKST</sequence>
<protein>
    <submittedName>
        <fullName evidence="2">Bestrophin homolog</fullName>
    </submittedName>
</protein>
<dbReference type="Proteomes" id="UP000887580">
    <property type="component" value="Unplaced"/>
</dbReference>
<proteinExistence type="predicted"/>